<dbReference type="Proteomes" id="UP000053750">
    <property type="component" value="Unassembled WGS sequence"/>
</dbReference>
<comment type="caution">
    <text evidence="1">The sequence shown here is derived from an EMBL/GenBank/DDBJ whole genome shotgun (WGS) entry which is preliminary data.</text>
</comment>
<accession>A0A9W5W6P4</accession>
<proteinExistence type="predicted"/>
<evidence type="ECO:0000313" key="2">
    <source>
        <dbReference type="Proteomes" id="UP000053750"/>
    </source>
</evidence>
<keyword evidence="2" id="KW-1185">Reference proteome</keyword>
<dbReference type="OrthoDB" id="2610621at2"/>
<dbReference type="AlphaFoldDB" id="A0A9W5W6P4"/>
<protein>
    <submittedName>
        <fullName evidence="1">Uncharacterized protein</fullName>
    </submittedName>
</protein>
<reference evidence="1 2" key="1">
    <citation type="submission" date="2014-02" db="EMBL/GenBank/DDBJ databases">
        <title>Genome sequence of Paenibacillus darwinianus reveals adaptive mechanisms for survival in Antarctic soils.</title>
        <authorList>
            <person name="Dsouza M."/>
            <person name="Taylor M.W."/>
            <person name="Turner S.J."/>
            <person name="Aislabie J."/>
        </authorList>
    </citation>
    <scope>NUCLEOTIDE SEQUENCE [LARGE SCALE GENOMIC DNA]</scope>
    <source>
        <strain evidence="1 2">CE1</strain>
    </source>
</reference>
<dbReference type="EMBL" id="JFHU01000214">
    <property type="protein sequence ID" value="EXX85704.1"/>
    <property type="molecule type" value="Genomic_DNA"/>
</dbReference>
<organism evidence="1 2">
    <name type="scientific">Paenibacillus darwinianus</name>
    <dbReference type="NCBI Taxonomy" id="1380763"/>
    <lineage>
        <taxon>Bacteria</taxon>
        <taxon>Bacillati</taxon>
        <taxon>Bacillota</taxon>
        <taxon>Bacilli</taxon>
        <taxon>Bacillales</taxon>
        <taxon>Paenibacillaceae</taxon>
        <taxon>Paenibacillus</taxon>
    </lineage>
</organism>
<gene>
    <name evidence="1" type="ORF">BG53_07770</name>
</gene>
<sequence length="235" mass="26957">MKKIVFIGVAEKTHALLVLGRLLAALGNKVLLVDSTMAQSIRGYLPNAYTSSAVQDYEGMDVAYGYLTPEQLERGLAQAGTTPTYDVMLVDTDHTEFVFRHNLSQFDKRVWCWDGRRLSLEKNEELMLRLGLQDAESPVSFFEMLAPAIPGHLAAWRAEMRLRHIQWEEPFFRFPLDERDAAADLNNQHHGRMDLRGLTGAYRYTLLTMLEQLGDCDRKAARRAWSIARKKVRVW</sequence>
<name>A0A9W5W6P4_9BACL</name>
<dbReference type="RefSeq" id="WP_036581473.1">
    <property type="nucleotide sequence ID" value="NZ_KK082161.1"/>
</dbReference>
<evidence type="ECO:0000313" key="1">
    <source>
        <dbReference type="EMBL" id="EXX85704.1"/>
    </source>
</evidence>